<feature type="region of interest" description="Disordered" evidence="2">
    <location>
        <begin position="383"/>
        <end position="584"/>
    </location>
</feature>
<evidence type="ECO:0000313" key="4">
    <source>
        <dbReference type="EMBL" id="CAI0464975.1"/>
    </source>
</evidence>
<feature type="domain" description="CCHC-type" evidence="3">
    <location>
        <begin position="198"/>
        <end position="211"/>
    </location>
</feature>
<dbReference type="InterPro" id="IPR025836">
    <property type="entry name" value="Zn_knuckle_CX2CX4HX4C"/>
</dbReference>
<reference evidence="4" key="1">
    <citation type="submission" date="2022-08" db="EMBL/GenBank/DDBJ databases">
        <authorList>
            <person name="Gutierrez-Valencia J."/>
        </authorList>
    </citation>
    <scope>NUCLEOTIDE SEQUENCE</scope>
</reference>
<dbReference type="InterPro" id="IPR025558">
    <property type="entry name" value="DUF4283"/>
</dbReference>
<gene>
    <name evidence="4" type="ORF">LITE_LOCUS36409</name>
</gene>
<dbReference type="GO" id="GO:0003676">
    <property type="term" value="F:nucleic acid binding"/>
    <property type="evidence" value="ECO:0007669"/>
    <property type="project" value="InterPro"/>
</dbReference>
<comment type="caution">
    <text evidence="4">The sequence shown here is derived from an EMBL/GenBank/DDBJ whole genome shotgun (WGS) entry which is preliminary data.</text>
</comment>
<evidence type="ECO:0000256" key="2">
    <source>
        <dbReference type="SAM" id="MobiDB-lite"/>
    </source>
</evidence>
<dbReference type="PANTHER" id="PTHR31286:SF167">
    <property type="entry name" value="OS09G0268800 PROTEIN"/>
    <property type="match status" value="1"/>
</dbReference>
<sequence length="673" mass="73856">MAHVANDQVVQFSLEEVQSTRYRASRTLLGRLFTNDRVTTMELREGLLDAWKIRGQLKVLKTKQGLFEIVLPNEEAKQWALSRNPWIIKDRLLTLRQWSPAISKGVFDEMAKAPFRVQLWGVQEDLCTKLFGQKLIATTMGKVLDSRIFACKDSGERFIKVNTIIDFAKPLRSQLMAICEDMDGFWVSLKYEFLPNFCFRCDRVGHARRDCNHDPPNGQERFGPHMITKQVGRKIYEDDVSDPVMGGARRSVWINRQGQGKPMGAAGAAVGKLMKAEPSVAAAGETLSVKQLANKGKGKEKSPARRSSPGRVVLHRHPKIRLGKHRSKLSEARKETPDDDSAMMQDSQDSSPTRLGTDDAHCEDHIERIHADTRRRRLLLDNDSDDDMVDAPGVQSGAEVRHAEAIPPVTAMADTPRKGKPRRAKAVPRNIKNGSAVSQEMPMKSAGHREEGPSANTMAAGSKMGGEEGTPKKRKPRRGKSQPLEKGNMAAGPGSQSVAAVGKNEPRPVADREGRKPRKALGSVMEKDQGRAVEVPLKAVEKREGRDDALMGDGEHIHPSPLSGVMGPTESGSEGTGSGEDSQGFMIKRRSPLMATSSAPSKGRVSQVVAAFEVGLNIAEKGGDKVMGGSKEGKTAEPQPTLVLTTAQIPPRHPMNMRMIRRVTPPKSSHQPI</sequence>
<evidence type="ECO:0000256" key="1">
    <source>
        <dbReference type="PROSITE-ProRule" id="PRU00047"/>
    </source>
</evidence>
<dbReference type="AlphaFoldDB" id="A0AAV0P2G3"/>
<dbReference type="InterPro" id="IPR040256">
    <property type="entry name" value="At4g02000-like"/>
</dbReference>
<dbReference type="Pfam" id="PF14392">
    <property type="entry name" value="zf-CCHC_4"/>
    <property type="match status" value="1"/>
</dbReference>
<dbReference type="PANTHER" id="PTHR31286">
    <property type="entry name" value="GLYCINE-RICH CELL WALL STRUCTURAL PROTEIN 1.8-LIKE"/>
    <property type="match status" value="1"/>
</dbReference>
<feature type="region of interest" description="Disordered" evidence="2">
    <location>
        <begin position="652"/>
        <end position="673"/>
    </location>
</feature>
<dbReference type="PROSITE" id="PS50158">
    <property type="entry name" value="ZF_CCHC"/>
    <property type="match status" value="1"/>
</dbReference>
<feature type="compositionally biased region" description="Basic and acidic residues" evidence="2">
    <location>
        <begin position="539"/>
        <end position="558"/>
    </location>
</feature>
<keyword evidence="1" id="KW-0479">Metal-binding</keyword>
<keyword evidence="5" id="KW-1185">Reference proteome</keyword>
<feature type="compositionally biased region" description="Low complexity" evidence="2">
    <location>
        <begin position="342"/>
        <end position="351"/>
    </location>
</feature>
<proteinExistence type="predicted"/>
<organism evidence="4 5">
    <name type="scientific">Linum tenue</name>
    <dbReference type="NCBI Taxonomy" id="586396"/>
    <lineage>
        <taxon>Eukaryota</taxon>
        <taxon>Viridiplantae</taxon>
        <taxon>Streptophyta</taxon>
        <taxon>Embryophyta</taxon>
        <taxon>Tracheophyta</taxon>
        <taxon>Spermatophyta</taxon>
        <taxon>Magnoliopsida</taxon>
        <taxon>eudicotyledons</taxon>
        <taxon>Gunneridae</taxon>
        <taxon>Pentapetalae</taxon>
        <taxon>rosids</taxon>
        <taxon>fabids</taxon>
        <taxon>Malpighiales</taxon>
        <taxon>Linaceae</taxon>
        <taxon>Linum</taxon>
    </lineage>
</organism>
<keyword evidence="1" id="KW-0863">Zinc-finger</keyword>
<dbReference type="EMBL" id="CAMGYJ010000008">
    <property type="protein sequence ID" value="CAI0464975.1"/>
    <property type="molecule type" value="Genomic_DNA"/>
</dbReference>
<dbReference type="Proteomes" id="UP001154282">
    <property type="component" value="Unassembled WGS sequence"/>
</dbReference>
<dbReference type="GO" id="GO:0008270">
    <property type="term" value="F:zinc ion binding"/>
    <property type="evidence" value="ECO:0007669"/>
    <property type="project" value="UniProtKB-KW"/>
</dbReference>
<accession>A0AAV0P2G3</accession>
<name>A0AAV0P2G3_9ROSI</name>
<dbReference type="Pfam" id="PF14111">
    <property type="entry name" value="DUF4283"/>
    <property type="match status" value="1"/>
</dbReference>
<protein>
    <recommendedName>
        <fullName evidence="3">CCHC-type domain-containing protein</fullName>
    </recommendedName>
</protein>
<feature type="compositionally biased region" description="Basic residues" evidence="2">
    <location>
        <begin position="313"/>
        <end position="327"/>
    </location>
</feature>
<evidence type="ECO:0000313" key="5">
    <source>
        <dbReference type="Proteomes" id="UP001154282"/>
    </source>
</evidence>
<keyword evidence="1" id="KW-0862">Zinc</keyword>
<evidence type="ECO:0000259" key="3">
    <source>
        <dbReference type="PROSITE" id="PS50158"/>
    </source>
</evidence>
<feature type="compositionally biased region" description="Basic and acidic residues" evidence="2">
    <location>
        <begin position="504"/>
        <end position="514"/>
    </location>
</feature>
<dbReference type="InterPro" id="IPR001878">
    <property type="entry name" value="Znf_CCHC"/>
</dbReference>
<feature type="region of interest" description="Disordered" evidence="2">
    <location>
        <begin position="291"/>
        <end position="361"/>
    </location>
</feature>